<accession>A0A0C3P8G9</accession>
<dbReference type="PANTHER" id="PTHR40465:SF1">
    <property type="entry name" value="DUF6534 DOMAIN-CONTAINING PROTEIN"/>
    <property type="match status" value="1"/>
</dbReference>
<dbReference type="PANTHER" id="PTHR40465">
    <property type="entry name" value="CHROMOSOME 1, WHOLE GENOME SHOTGUN SEQUENCE"/>
    <property type="match status" value="1"/>
</dbReference>
<dbReference type="EMBL" id="KN831954">
    <property type="protein sequence ID" value="KIO09760.1"/>
    <property type="molecule type" value="Genomic_DNA"/>
</dbReference>
<protein>
    <submittedName>
        <fullName evidence="2">Uncharacterized protein</fullName>
    </submittedName>
</protein>
<dbReference type="OrthoDB" id="2664626at2759"/>
<keyword evidence="1" id="KW-0472">Membrane</keyword>
<feature type="transmembrane region" description="Helical" evidence="1">
    <location>
        <begin position="116"/>
        <end position="144"/>
    </location>
</feature>
<keyword evidence="1" id="KW-1133">Transmembrane helix</keyword>
<evidence type="ECO:0000313" key="3">
    <source>
        <dbReference type="Proteomes" id="UP000054217"/>
    </source>
</evidence>
<evidence type="ECO:0000313" key="2">
    <source>
        <dbReference type="EMBL" id="KIO09760.1"/>
    </source>
</evidence>
<reference evidence="2 3" key="1">
    <citation type="submission" date="2014-04" db="EMBL/GenBank/DDBJ databases">
        <authorList>
            <consortium name="DOE Joint Genome Institute"/>
            <person name="Kuo A."/>
            <person name="Kohler A."/>
            <person name="Costa M.D."/>
            <person name="Nagy L.G."/>
            <person name="Floudas D."/>
            <person name="Copeland A."/>
            <person name="Barry K.W."/>
            <person name="Cichocki N."/>
            <person name="Veneault-Fourrey C."/>
            <person name="LaButti K."/>
            <person name="Lindquist E.A."/>
            <person name="Lipzen A."/>
            <person name="Lundell T."/>
            <person name="Morin E."/>
            <person name="Murat C."/>
            <person name="Sun H."/>
            <person name="Tunlid A."/>
            <person name="Henrissat B."/>
            <person name="Grigoriev I.V."/>
            <person name="Hibbett D.S."/>
            <person name="Martin F."/>
            <person name="Nordberg H.P."/>
            <person name="Cantor M.N."/>
            <person name="Hua S.X."/>
        </authorList>
    </citation>
    <scope>NUCLEOTIDE SEQUENCE [LARGE SCALE GENOMIC DNA]</scope>
    <source>
        <strain evidence="2 3">Marx 270</strain>
    </source>
</reference>
<name>A0A0C3P8G9_PISTI</name>
<dbReference type="STRING" id="870435.A0A0C3P8G9"/>
<evidence type="ECO:0000256" key="1">
    <source>
        <dbReference type="SAM" id="Phobius"/>
    </source>
</evidence>
<proteinExistence type="predicted"/>
<dbReference type="HOGENOM" id="CLU_046025_16_0_1"/>
<dbReference type="InParanoid" id="A0A0C3P8G9"/>
<feature type="transmembrane region" description="Helical" evidence="1">
    <location>
        <begin position="164"/>
        <end position="182"/>
    </location>
</feature>
<dbReference type="Proteomes" id="UP000054217">
    <property type="component" value="Unassembled WGS sequence"/>
</dbReference>
<sequence length="244" mass="27600">MCVLLCHAVESLMSLFHVKVIWHNNSPGTYVYFMHYSEDASTMTFLVGAIWILDTLHVSLTCHSLYYYLITNYGVPMSLEYTVWSFSVSVLVNVLVIFVVQFFFTHKIYCLCRPQLKWLVTAPIIVLVLAHFGFGIVMVSAMFIDEKLSVILQARFYSVTPATAATALVEILITVSLCVLFYDSGSSSAFPRTKRLFHTLIIYAVNRCMGDRIEFHRWKAICQLASSIAEHPAIPSIPGFGYPV</sequence>
<gene>
    <name evidence="2" type="ORF">M404DRAFT_289047</name>
</gene>
<keyword evidence="1" id="KW-0812">Transmembrane</keyword>
<keyword evidence="3" id="KW-1185">Reference proteome</keyword>
<feature type="transmembrane region" description="Helical" evidence="1">
    <location>
        <begin position="81"/>
        <end position="104"/>
    </location>
</feature>
<feature type="transmembrane region" description="Helical" evidence="1">
    <location>
        <begin position="44"/>
        <end position="69"/>
    </location>
</feature>
<organism evidence="2 3">
    <name type="scientific">Pisolithus tinctorius Marx 270</name>
    <dbReference type="NCBI Taxonomy" id="870435"/>
    <lineage>
        <taxon>Eukaryota</taxon>
        <taxon>Fungi</taxon>
        <taxon>Dikarya</taxon>
        <taxon>Basidiomycota</taxon>
        <taxon>Agaricomycotina</taxon>
        <taxon>Agaricomycetes</taxon>
        <taxon>Agaricomycetidae</taxon>
        <taxon>Boletales</taxon>
        <taxon>Sclerodermatineae</taxon>
        <taxon>Pisolithaceae</taxon>
        <taxon>Pisolithus</taxon>
    </lineage>
</organism>
<reference evidence="3" key="2">
    <citation type="submission" date="2015-01" db="EMBL/GenBank/DDBJ databases">
        <title>Evolutionary Origins and Diversification of the Mycorrhizal Mutualists.</title>
        <authorList>
            <consortium name="DOE Joint Genome Institute"/>
            <consortium name="Mycorrhizal Genomics Consortium"/>
            <person name="Kohler A."/>
            <person name="Kuo A."/>
            <person name="Nagy L.G."/>
            <person name="Floudas D."/>
            <person name="Copeland A."/>
            <person name="Barry K.W."/>
            <person name="Cichocki N."/>
            <person name="Veneault-Fourrey C."/>
            <person name="LaButti K."/>
            <person name="Lindquist E.A."/>
            <person name="Lipzen A."/>
            <person name="Lundell T."/>
            <person name="Morin E."/>
            <person name="Murat C."/>
            <person name="Riley R."/>
            <person name="Ohm R."/>
            <person name="Sun H."/>
            <person name="Tunlid A."/>
            <person name="Henrissat B."/>
            <person name="Grigoriev I.V."/>
            <person name="Hibbett D.S."/>
            <person name="Martin F."/>
        </authorList>
    </citation>
    <scope>NUCLEOTIDE SEQUENCE [LARGE SCALE GENOMIC DNA]</scope>
    <source>
        <strain evidence="3">Marx 270</strain>
    </source>
</reference>
<dbReference type="AlphaFoldDB" id="A0A0C3P8G9"/>